<dbReference type="Pfam" id="PF13202">
    <property type="entry name" value="EF-hand_5"/>
    <property type="match status" value="1"/>
</dbReference>
<dbReference type="PROSITE" id="PS00018">
    <property type="entry name" value="EF_HAND_1"/>
    <property type="match status" value="4"/>
</dbReference>
<dbReference type="STRING" id="394193.SAMN04489732_104413"/>
<protein>
    <submittedName>
        <fullName evidence="2">Ca2+-binding protein, EF-hand superfamily</fullName>
    </submittedName>
</protein>
<reference evidence="2 3" key="1">
    <citation type="submission" date="2016-10" db="EMBL/GenBank/DDBJ databases">
        <authorList>
            <person name="de Groot N.N."/>
        </authorList>
    </citation>
    <scope>NUCLEOTIDE SEQUENCE [LARGE SCALE GENOMIC DNA]</scope>
    <source>
        <strain evidence="2 3">DSM 44993</strain>
    </source>
</reference>
<dbReference type="AlphaFoldDB" id="A0A1H8VZ74"/>
<dbReference type="PANTHER" id="PTHR10827:SF85">
    <property type="entry name" value="CALCIUM-BINDING PROTEIN"/>
    <property type="match status" value="1"/>
</dbReference>
<name>A0A1H8VZ74_9PSEU</name>
<dbReference type="PROSITE" id="PS50222">
    <property type="entry name" value="EF_HAND_2"/>
    <property type="match status" value="3"/>
</dbReference>
<evidence type="ECO:0000313" key="3">
    <source>
        <dbReference type="Proteomes" id="UP000198582"/>
    </source>
</evidence>
<dbReference type="Proteomes" id="UP000198582">
    <property type="component" value="Unassembled WGS sequence"/>
</dbReference>
<gene>
    <name evidence="2" type="ORF">SAMN04489732_104413</name>
</gene>
<dbReference type="GO" id="GO:0005509">
    <property type="term" value="F:calcium ion binding"/>
    <property type="evidence" value="ECO:0007669"/>
    <property type="project" value="InterPro"/>
</dbReference>
<sequence length="215" mass="23232">MVILVRDNAEFSGGSPAKGDRKGRTMASELQRRKITTVFGAMDADGDGFLTEADFAALAQRWVAARGAHAGSPEVKRLSEIMLGWWTTLLAASDVNRDGQVTVDEVLLVVDQLGDMPDAVTGTAAAMFEAIDENGDGRISQSEYRRLIETWNGTGTGTATATATDEIFPILDLDGDGYLSADEFAEHWTEFWAGNDPDAPGTWVFGRFDLPLPAR</sequence>
<accession>A0A1H8VZ74</accession>
<dbReference type="CDD" id="cd00051">
    <property type="entry name" value="EFh"/>
    <property type="match status" value="1"/>
</dbReference>
<evidence type="ECO:0000259" key="1">
    <source>
        <dbReference type="PROSITE" id="PS50222"/>
    </source>
</evidence>
<evidence type="ECO:0000313" key="2">
    <source>
        <dbReference type="EMBL" id="SEP20712.1"/>
    </source>
</evidence>
<feature type="domain" description="EF-hand" evidence="1">
    <location>
        <begin position="30"/>
        <end position="65"/>
    </location>
</feature>
<dbReference type="InterPro" id="IPR002048">
    <property type="entry name" value="EF_hand_dom"/>
</dbReference>
<feature type="domain" description="EF-hand" evidence="1">
    <location>
        <begin position="119"/>
        <end position="154"/>
    </location>
</feature>
<dbReference type="InterPro" id="IPR018247">
    <property type="entry name" value="EF_Hand_1_Ca_BS"/>
</dbReference>
<dbReference type="SUPFAM" id="SSF47473">
    <property type="entry name" value="EF-hand"/>
    <property type="match status" value="1"/>
</dbReference>
<dbReference type="EMBL" id="FOEF01000004">
    <property type="protein sequence ID" value="SEP20712.1"/>
    <property type="molecule type" value="Genomic_DNA"/>
</dbReference>
<keyword evidence="3" id="KW-1185">Reference proteome</keyword>
<proteinExistence type="predicted"/>
<feature type="domain" description="EF-hand" evidence="1">
    <location>
        <begin position="159"/>
        <end position="194"/>
    </location>
</feature>
<dbReference type="SMART" id="SM00054">
    <property type="entry name" value="EFh"/>
    <property type="match status" value="4"/>
</dbReference>
<dbReference type="Gene3D" id="1.10.238.10">
    <property type="entry name" value="EF-hand"/>
    <property type="match status" value="1"/>
</dbReference>
<organism evidence="2 3">
    <name type="scientific">Amycolatopsis saalfeldensis</name>
    <dbReference type="NCBI Taxonomy" id="394193"/>
    <lineage>
        <taxon>Bacteria</taxon>
        <taxon>Bacillati</taxon>
        <taxon>Actinomycetota</taxon>
        <taxon>Actinomycetes</taxon>
        <taxon>Pseudonocardiales</taxon>
        <taxon>Pseudonocardiaceae</taxon>
        <taxon>Amycolatopsis</taxon>
    </lineage>
</organism>
<dbReference type="InterPro" id="IPR011992">
    <property type="entry name" value="EF-hand-dom_pair"/>
</dbReference>
<dbReference type="PANTHER" id="PTHR10827">
    <property type="entry name" value="RETICULOCALBIN"/>
    <property type="match status" value="1"/>
</dbReference>
<dbReference type="Pfam" id="PF13499">
    <property type="entry name" value="EF-hand_7"/>
    <property type="match status" value="1"/>
</dbReference>